<sequence>MKNKTIKKLITVFLSSVIIFNNSYKISFAENSKVVYEDISNKIVTLPGEDLFLNFKQIMPGEVVQQDIEIHNKNKITVELFLRAEPADNDKFESKELQDISEELINILKLKLILQVEGKEDRVIYAGQASGVKNKSSENYGDMTENILLGEFEANSKANIIAELSVPKELKNKYQNVESKVKWIFSCNTLSSGVNGGTSEDTSNKNVITGDNSSVILISILAGASLIVLVFVMMRKKKNN</sequence>
<evidence type="ECO:0000256" key="1">
    <source>
        <dbReference type="SAM" id="Phobius"/>
    </source>
</evidence>
<gene>
    <name evidence="2" type="ORF">SAMN02745196_02234</name>
</gene>
<dbReference type="RefSeq" id="WP_072832095.1">
    <property type="nucleotide sequence ID" value="NZ_FQXP01000008.1"/>
</dbReference>
<feature type="transmembrane region" description="Helical" evidence="1">
    <location>
        <begin position="215"/>
        <end position="234"/>
    </location>
</feature>
<proteinExistence type="predicted"/>
<keyword evidence="1" id="KW-0472">Membrane</keyword>
<keyword evidence="1" id="KW-1133">Transmembrane helix</keyword>
<dbReference type="AlphaFoldDB" id="A0A1M5XGR7"/>
<dbReference type="Proteomes" id="UP000184526">
    <property type="component" value="Unassembled WGS sequence"/>
</dbReference>
<name>A0A1M5XGR7_9CLOT</name>
<dbReference type="EMBL" id="FQXP01000008">
    <property type="protein sequence ID" value="SHH98949.1"/>
    <property type="molecule type" value="Genomic_DNA"/>
</dbReference>
<evidence type="ECO:0008006" key="4">
    <source>
        <dbReference type="Google" id="ProtNLM"/>
    </source>
</evidence>
<protein>
    <recommendedName>
        <fullName evidence="4">LPXTG-motif cell wall anchor domain-containing protein</fullName>
    </recommendedName>
</protein>
<evidence type="ECO:0000313" key="2">
    <source>
        <dbReference type="EMBL" id="SHH98949.1"/>
    </source>
</evidence>
<dbReference type="OrthoDB" id="1861853at2"/>
<dbReference type="STRING" id="1121306.SAMN02745196_02234"/>
<accession>A0A1M5XGR7</accession>
<keyword evidence="3" id="KW-1185">Reference proteome</keyword>
<evidence type="ECO:0000313" key="3">
    <source>
        <dbReference type="Proteomes" id="UP000184526"/>
    </source>
</evidence>
<reference evidence="2 3" key="1">
    <citation type="submission" date="2016-11" db="EMBL/GenBank/DDBJ databases">
        <authorList>
            <person name="Jaros S."/>
            <person name="Januszkiewicz K."/>
            <person name="Wedrychowicz H."/>
        </authorList>
    </citation>
    <scope>NUCLEOTIDE SEQUENCE [LARGE SCALE GENOMIC DNA]</scope>
    <source>
        <strain evidence="2 3">DSM 3089</strain>
    </source>
</reference>
<keyword evidence="1" id="KW-0812">Transmembrane</keyword>
<organism evidence="2 3">
    <name type="scientific">Clostridium collagenovorans DSM 3089</name>
    <dbReference type="NCBI Taxonomy" id="1121306"/>
    <lineage>
        <taxon>Bacteria</taxon>
        <taxon>Bacillati</taxon>
        <taxon>Bacillota</taxon>
        <taxon>Clostridia</taxon>
        <taxon>Eubacteriales</taxon>
        <taxon>Clostridiaceae</taxon>
        <taxon>Clostridium</taxon>
    </lineage>
</organism>